<keyword evidence="1" id="KW-0732">Signal</keyword>
<proteinExistence type="predicted"/>
<feature type="chain" id="PRO_5022209675" description="Preprotein translocase subunit SecD" evidence="1">
    <location>
        <begin position="22"/>
        <end position="181"/>
    </location>
</feature>
<evidence type="ECO:0000313" key="2">
    <source>
        <dbReference type="EMBL" id="QDT37929.1"/>
    </source>
</evidence>
<evidence type="ECO:0008006" key="4">
    <source>
        <dbReference type="Google" id="ProtNLM"/>
    </source>
</evidence>
<dbReference type="Proteomes" id="UP000317318">
    <property type="component" value="Chromosome"/>
</dbReference>
<accession>A0A517R218</accession>
<evidence type="ECO:0000313" key="3">
    <source>
        <dbReference type="Proteomes" id="UP000317318"/>
    </source>
</evidence>
<dbReference type="AlphaFoldDB" id="A0A517R218"/>
<protein>
    <recommendedName>
        <fullName evidence="4">Preprotein translocase subunit SecD</fullName>
    </recommendedName>
</protein>
<evidence type="ECO:0000256" key="1">
    <source>
        <dbReference type="SAM" id="SignalP"/>
    </source>
</evidence>
<organism evidence="2 3">
    <name type="scientific">Stratiformator vulcanicus</name>
    <dbReference type="NCBI Taxonomy" id="2527980"/>
    <lineage>
        <taxon>Bacteria</taxon>
        <taxon>Pseudomonadati</taxon>
        <taxon>Planctomycetota</taxon>
        <taxon>Planctomycetia</taxon>
        <taxon>Planctomycetales</taxon>
        <taxon>Planctomycetaceae</taxon>
        <taxon>Stratiformator</taxon>
    </lineage>
</organism>
<dbReference type="KEGG" id="svp:Pan189_23120"/>
<dbReference type="EMBL" id="CP036268">
    <property type="protein sequence ID" value="QDT37929.1"/>
    <property type="molecule type" value="Genomic_DNA"/>
</dbReference>
<sequence length="181" mass="19812" precursor="true">MRFACLCFATALFCLTSIGVAGDEIALPDDPKATVIVLDFTGGYGLPPKGPPIQDLVIHADGSVEFDDRTGGPALKAEIEKKELQELLTFIVNEKKFFDIDAAELEAEKKKSGGLGLFVSDAATVTVEVTTADDKNAVKLYAPSMLARQYPKIEGYQNFDAVRLKLLKVYSRLRAEHKEKE</sequence>
<feature type="signal peptide" evidence="1">
    <location>
        <begin position="1"/>
        <end position="21"/>
    </location>
</feature>
<name>A0A517R218_9PLAN</name>
<reference evidence="2 3" key="1">
    <citation type="submission" date="2019-02" db="EMBL/GenBank/DDBJ databases">
        <title>Deep-cultivation of Planctomycetes and their phenomic and genomic characterization uncovers novel biology.</title>
        <authorList>
            <person name="Wiegand S."/>
            <person name="Jogler M."/>
            <person name="Boedeker C."/>
            <person name="Pinto D."/>
            <person name="Vollmers J."/>
            <person name="Rivas-Marin E."/>
            <person name="Kohn T."/>
            <person name="Peeters S.H."/>
            <person name="Heuer A."/>
            <person name="Rast P."/>
            <person name="Oberbeckmann S."/>
            <person name="Bunk B."/>
            <person name="Jeske O."/>
            <person name="Meyerdierks A."/>
            <person name="Storesund J.E."/>
            <person name="Kallscheuer N."/>
            <person name="Luecker S."/>
            <person name="Lage O.M."/>
            <person name="Pohl T."/>
            <person name="Merkel B.J."/>
            <person name="Hornburger P."/>
            <person name="Mueller R.-W."/>
            <person name="Bruemmer F."/>
            <person name="Labrenz M."/>
            <person name="Spormann A.M."/>
            <person name="Op den Camp H."/>
            <person name="Overmann J."/>
            <person name="Amann R."/>
            <person name="Jetten M.S.M."/>
            <person name="Mascher T."/>
            <person name="Medema M.H."/>
            <person name="Devos D.P."/>
            <person name="Kaster A.-K."/>
            <person name="Ovreas L."/>
            <person name="Rohde M."/>
            <person name="Galperin M.Y."/>
            <person name="Jogler C."/>
        </authorList>
    </citation>
    <scope>NUCLEOTIDE SEQUENCE [LARGE SCALE GENOMIC DNA]</scope>
    <source>
        <strain evidence="2 3">Pan189</strain>
    </source>
</reference>
<keyword evidence="3" id="KW-1185">Reference proteome</keyword>
<gene>
    <name evidence="2" type="ORF">Pan189_23120</name>
</gene>
<dbReference type="RefSeq" id="WP_310820339.1">
    <property type="nucleotide sequence ID" value="NZ_CP036268.1"/>
</dbReference>